<dbReference type="PANTHER" id="PTHR30143">
    <property type="entry name" value="ACID HYDRATASE"/>
    <property type="match status" value="1"/>
</dbReference>
<dbReference type="SUPFAM" id="SSF56529">
    <property type="entry name" value="FAH"/>
    <property type="match status" value="1"/>
</dbReference>
<sequence length="267" mass="28578">MLDPHLHRTLAEELHHAEHSRRQLDHFSKRYPEMTLADSYAIQRAWLAIKLGQGRRVIGHKIGLTSRAMQIAAQITEPDYGTLLDDMLIAEGTTIEAARFIVPRIEVEFAFILAKPLSGPNVTIFDVLAATDYVVPALELIDARIALTDRETGTPRKVLDTVADNAANAAIVLGGRPVKPDAIDLRWAGAMLFKNGVIEESGLGAAVLNHPANGVAWLANKLAPYGEGLAAGEIVLGGSFTRPVACAAGDVLTADYGALGSVSVRFG</sequence>
<reference evidence="1 2" key="1">
    <citation type="submission" date="2016-11" db="EMBL/GenBank/DDBJ databases">
        <authorList>
            <person name="Jaros S."/>
            <person name="Januszkiewicz K."/>
            <person name="Wedrychowicz H."/>
        </authorList>
    </citation>
    <scope>NUCLEOTIDE SEQUENCE [LARGE SCALE GENOMIC DNA]</scope>
    <source>
        <strain evidence="1 2">GAS95</strain>
    </source>
</reference>
<keyword evidence="2" id="KW-1185">Reference proteome</keyword>
<dbReference type="Gene3D" id="3.90.850.10">
    <property type="entry name" value="Fumarylacetoacetase-like, C-terminal domain"/>
    <property type="match status" value="1"/>
</dbReference>
<proteinExistence type="predicted"/>
<dbReference type="GO" id="GO:0008684">
    <property type="term" value="F:2-oxopent-4-enoate hydratase activity"/>
    <property type="evidence" value="ECO:0007669"/>
    <property type="project" value="TreeGrafter"/>
</dbReference>
<dbReference type="InterPro" id="IPR012690">
    <property type="entry name" value="HpcG"/>
</dbReference>
<dbReference type="InterPro" id="IPR050772">
    <property type="entry name" value="Hydratase-Decarb/MhpD_sf"/>
</dbReference>
<dbReference type="Proteomes" id="UP000185151">
    <property type="component" value="Unassembled WGS sequence"/>
</dbReference>
<accession>A0A1N6FCN2</accession>
<evidence type="ECO:0000313" key="1">
    <source>
        <dbReference type="EMBL" id="SIN93028.1"/>
    </source>
</evidence>
<name>A0A1N6FCN2_9BURK</name>
<dbReference type="RefSeq" id="WP_074293753.1">
    <property type="nucleotide sequence ID" value="NZ_FSRU01000001.1"/>
</dbReference>
<dbReference type="EMBL" id="FSRU01000001">
    <property type="protein sequence ID" value="SIN93028.1"/>
    <property type="molecule type" value="Genomic_DNA"/>
</dbReference>
<dbReference type="GO" id="GO:0005737">
    <property type="term" value="C:cytoplasm"/>
    <property type="evidence" value="ECO:0007669"/>
    <property type="project" value="TreeGrafter"/>
</dbReference>
<dbReference type="FunFam" id="3.90.850.10:FF:000001">
    <property type="entry name" value="2-oxo-hepta-3-ene-1,7-dioic acid hydratase"/>
    <property type="match status" value="1"/>
</dbReference>
<dbReference type="InterPro" id="IPR036663">
    <property type="entry name" value="Fumarylacetoacetase_C_sf"/>
</dbReference>
<evidence type="ECO:0000313" key="2">
    <source>
        <dbReference type="Proteomes" id="UP000185151"/>
    </source>
</evidence>
<dbReference type="OrthoDB" id="9792137at2"/>
<protein>
    <submittedName>
        <fullName evidence="1">2-oxo-hept-3-ene-1,7-dioate hydratase</fullName>
    </submittedName>
</protein>
<organism evidence="1 2">
    <name type="scientific">Paraburkholderia phenazinium</name>
    <dbReference type="NCBI Taxonomy" id="60549"/>
    <lineage>
        <taxon>Bacteria</taxon>
        <taxon>Pseudomonadati</taxon>
        <taxon>Pseudomonadota</taxon>
        <taxon>Betaproteobacteria</taxon>
        <taxon>Burkholderiales</taxon>
        <taxon>Burkholderiaceae</taxon>
        <taxon>Paraburkholderia</taxon>
    </lineage>
</organism>
<gene>
    <name evidence="1" type="ORF">SAMN05444165_0126</name>
</gene>
<dbReference type="PANTHER" id="PTHR30143:SF0">
    <property type="entry name" value="2-KETO-4-PENTENOATE HYDRATASE"/>
    <property type="match status" value="1"/>
</dbReference>
<dbReference type="NCBIfam" id="TIGR02312">
    <property type="entry name" value="HpaH"/>
    <property type="match status" value="1"/>
</dbReference>
<dbReference type="AlphaFoldDB" id="A0A1N6FCN2"/>
<dbReference type="GO" id="GO:0018817">
    <property type="term" value="F:2-oxo-hept-3-ene-1,7-dioate hydratase activity"/>
    <property type="evidence" value="ECO:0007669"/>
    <property type="project" value="InterPro"/>
</dbReference>